<keyword evidence="1" id="KW-1133">Transmembrane helix</keyword>
<keyword evidence="3" id="KW-1185">Reference proteome</keyword>
<evidence type="ECO:0000256" key="1">
    <source>
        <dbReference type="SAM" id="Phobius"/>
    </source>
</evidence>
<keyword evidence="1" id="KW-0812">Transmembrane</keyword>
<protein>
    <submittedName>
        <fullName evidence="2">Uncharacterized protein</fullName>
    </submittedName>
</protein>
<evidence type="ECO:0000313" key="2">
    <source>
        <dbReference type="EMBL" id="TFK83413.1"/>
    </source>
</evidence>
<dbReference type="InParanoid" id="A0A5C3PC38"/>
<dbReference type="EMBL" id="ML211395">
    <property type="protein sequence ID" value="TFK83413.1"/>
    <property type="molecule type" value="Genomic_DNA"/>
</dbReference>
<gene>
    <name evidence="2" type="ORF">K466DRAFT_263591</name>
</gene>
<sequence length="128" mass="13653">MVENPAPGYEAGLVAVYKNRDRSIVLDLPDVLLQFIDRAYPALIEFGAAGYTVNFNVIEDPPQDACDVATSDGIPSSPGAFPSAEFPIAITISAAVMCLAMSPFRLVSRRAVSGSRAHSMSRSWDSSS</sequence>
<organism evidence="2 3">
    <name type="scientific">Polyporus arcularius HHB13444</name>
    <dbReference type="NCBI Taxonomy" id="1314778"/>
    <lineage>
        <taxon>Eukaryota</taxon>
        <taxon>Fungi</taxon>
        <taxon>Dikarya</taxon>
        <taxon>Basidiomycota</taxon>
        <taxon>Agaricomycotina</taxon>
        <taxon>Agaricomycetes</taxon>
        <taxon>Polyporales</taxon>
        <taxon>Polyporaceae</taxon>
        <taxon>Polyporus</taxon>
    </lineage>
</organism>
<evidence type="ECO:0000313" key="3">
    <source>
        <dbReference type="Proteomes" id="UP000308197"/>
    </source>
</evidence>
<feature type="transmembrane region" description="Helical" evidence="1">
    <location>
        <begin position="86"/>
        <end position="107"/>
    </location>
</feature>
<proteinExistence type="predicted"/>
<reference evidence="2 3" key="1">
    <citation type="journal article" date="2019" name="Nat. Ecol. Evol.">
        <title>Megaphylogeny resolves global patterns of mushroom evolution.</title>
        <authorList>
            <person name="Varga T."/>
            <person name="Krizsan K."/>
            <person name="Foldi C."/>
            <person name="Dima B."/>
            <person name="Sanchez-Garcia M."/>
            <person name="Sanchez-Ramirez S."/>
            <person name="Szollosi G.J."/>
            <person name="Szarkandi J.G."/>
            <person name="Papp V."/>
            <person name="Albert L."/>
            <person name="Andreopoulos W."/>
            <person name="Angelini C."/>
            <person name="Antonin V."/>
            <person name="Barry K.W."/>
            <person name="Bougher N.L."/>
            <person name="Buchanan P."/>
            <person name="Buyck B."/>
            <person name="Bense V."/>
            <person name="Catcheside P."/>
            <person name="Chovatia M."/>
            <person name="Cooper J."/>
            <person name="Damon W."/>
            <person name="Desjardin D."/>
            <person name="Finy P."/>
            <person name="Geml J."/>
            <person name="Haridas S."/>
            <person name="Hughes K."/>
            <person name="Justo A."/>
            <person name="Karasinski D."/>
            <person name="Kautmanova I."/>
            <person name="Kiss B."/>
            <person name="Kocsube S."/>
            <person name="Kotiranta H."/>
            <person name="LaButti K.M."/>
            <person name="Lechner B.E."/>
            <person name="Liimatainen K."/>
            <person name="Lipzen A."/>
            <person name="Lukacs Z."/>
            <person name="Mihaltcheva S."/>
            <person name="Morgado L.N."/>
            <person name="Niskanen T."/>
            <person name="Noordeloos M.E."/>
            <person name="Ohm R.A."/>
            <person name="Ortiz-Santana B."/>
            <person name="Ovrebo C."/>
            <person name="Racz N."/>
            <person name="Riley R."/>
            <person name="Savchenko A."/>
            <person name="Shiryaev A."/>
            <person name="Soop K."/>
            <person name="Spirin V."/>
            <person name="Szebenyi C."/>
            <person name="Tomsovsky M."/>
            <person name="Tulloss R.E."/>
            <person name="Uehling J."/>
            <person name="Grigoriev I.V."/>
            <person name="Vagvolgyi C."/>
            <person name="Papp T."/>
            <person name="Martin F.M."/>
            <person name="Miettinen O."/>
            <person name="Hibbett D.S."/>
            <person name="Nagy L.G."/>
        </authorList>
    </citation>
    <scope>NUCLEOTIDE SEQUENCE [LARGE SCALE GENOMIC DNA]</scope>
    <source>
        <strain evidence="2 3">HHB13444</strain>
    </source>
</reference>
<dbReference type="Proteomes" id="UP000308197">
    <property type="component" value="Unassembled WGS sequence"/>
</dbReference>
<accession>A0A5C3PC38</accession>
<dbReference type="AlphaFoldDB" id="A0A5C3PC38"/>
<keyword evidence="1" id="KW-0472">Membrane</keyword>
<name>A0A5C3PC38_9APHY</name>